<reference evidence="4 5" key="1">
    <citation type="submission" date="2023-07" db="EMBL/GenBank/DDBJ databases">
        <title>Description of novel actinomycetes strains, isolated from tidal flat sediment.</title>
        <authorList>
            <person name="Lu C."/>
        </authorList>
    </citation>
    <scope>NUCLEOTIDE SEQUENCE [LARGE SCALE GENOMIC DNA]</scope>
    <source>
        <strain evidence="4 5">SYSU T00b441</strain>
    </source>
</reference>
<dbReference type="Pfam" id="PF04069">
    <property type="entry name" value="OpuAC"/>
    <property type="match status" value="2"/>
</dbReference>
<dbReference type="EMBL" id="JAUQYP010000001">
    <property type="protein sequence ID" value="MDO8107191.1"/>
    <property type="molecule type" value="Genomic_DNA"/>
</dbReference>
<dbReference type="SUPFAM" id="SSF53850">
    <property type="entry name" value="Periplasmic binding protein-like II"/>
    <property type="match status" value="2"/>
</dbReference>
<accession>A0ABT9D8I6</accession>
<evidence type="ECO:0000313" key="5">
    <source>
        <dbReference type="Proteomes" id="UP001232536"/>
    </source>
</evidence>
<dbReference type="Proteomes" id="UP001232536">
    <property type="component" value="Unassembled WGS sequence"/>
</dbReference>
<dbReference type="PROSITE" id="PS51257">
    <property type="entry name" value="PROKAR_LIPOPROTEIN"/>
    <property type="match status" value="1"/>
</dbReference>
<dbReference type="Gene3D" id="3.40.190.10">
    <property type="entry name" value="Periplasmic binding protein-like II"/>
    <property type="match status" value="2"/>
</dbReference>
<comment type="caution">
    <text evidence="4">The sequence shown here is derived from an EMBL/GenBank/DDBJ whole genome shotgun (WGS) entry which is preliminary data.</text>
</comment>
<gene>
    <name evidence="4" type="ORF">Q6348_08275</name>
</gene>
<evidence type="ECO:0000313" key="4">
    <source>
        <dbReference type="EMBL" id="MDO8107191.1"/>
    </source>
</evidence>
<protein>
    <submittedName>
        <fullName evidence="4">Glycine betaine ABC transporter substrate-binding protein</fullName>
    </submittedName>
</protein>
<keyword evidence="5" id="KW-1185">Reference proteome</keyword>
<evidence type="ECO:0000256" key="1">
    <source>
        <dbReference type="SAM" id="MobiDB-lite"/>
    </source>
</evidence>
<evidence type="ECO:0000259" key="3">
    <source>
        <dbReference type="Pfam" id="PF04069"/>
    </source>
</evidence>
<dbReference type="RefSeq" id="WP_304600825.1">
    <property type="nucleotide sequence ID" value="NZ_JAUQYO010000001.1"/>
</dbReference>
<feature type="signal peptide" evidence="2">
    <location>
        <begin position="1"/>
        <end position="30"/>
    </location>
</feature>
<feature type="chain" id="PRO_5045684383" evidence="2">
    <location>
        <begin position="31"/>
        <end position="343"/>
    </location>
</feature>
<dbReference type="InterPro" id="IPR007210">
    <property type="entry name" value="ABC_Gly_betaine_transp_sub-bd"/>
</dbReference>
<sequence length="343" mass="34515">MRARRPLLLAPALGLTMLVAACGSPGSSSAGDGSSSSAPSGSSMSSTASGTVCEGVAGDKLVVLTDDQHLQQVDNIVPAVNATVAGDNPDIIGVLDSVSTVLDTPTLIGLNKSVDVDRKTSSEVAQGFVSSKGLDQQKSVGKGTTVVVGAPNFSEGATLAAIYADTLKAAGFDASTQTIGNRETYLPLLENGDLSVVPEYVGTLATFINNKVNGDKAEPVASGDLNKTMSALTDLGAQVGLVFGTPAAAQDQNAFAVTQAFADKYGVSSLSDVASTCGGGVTLGGPPECPQRDFCEVGLKKVYDMTITDFTSLDAGGPLTKAALKQGKIALGLVFSSDGSLAG</sequence>
<keyword evidence="2" id="KW-0732">Signal</keyword>
<feature type="domain" description="ABC-type glycine betaine transport system substrate-binding" evidence="3">
    <location>
        <begin position="60"/>
        <end position="130"/>
    </location>
</feature>
<feature type="region of interest" description="Disordered" evidence="1">
    <location>
        <begin position="26"/>
        <end position="49"/>
    </location>
</feature>
<organism evidence="4 5">
    <name type="scientific">Actinotalea lenta</name>
    <dbReference type="NCBI Taxonomy" id="3064654"/>
    <lineage>
        <taxon>Bacteria</taxon>
        <taxon>Bacillati</taxon>
        <taxon>Actinomycetota</taxon>
        <taxon>Actinomycetes</taxon>
        <taxon>Micrococcales</taxon>
        <taxon>Cellulomonadaceae</taxon>
        <taxon>Actinotalea</taxon>
    </lineage>
</organism>
<name>A0ABT9D8I6_9CELL</name>
<feature type="domain" description="ABC-type glycine betaine transport system substrate-binding" evidence="3">
    <location>
        <begin position="145"/>
        <end position="341"/>
    </location>
</feature>
<evidence type="ECO:0000256" key="2">
    <source>
        <dbReference type="SAM" id="SignalP"/>
    </source>
</evidence>
<proteinExistence type="predicted"/>
<dbReference type="Gene3D" id="3.40.190.120">
    <property type="entry name" value="Osmoprotection protein (prox), domain 2"/>
    <property type="match status" value="2"/>
</dbReference>